<name>A0A975T055_9ACTN</name>
<dbReference type="PANTHER" id="PTHR43085:SF57">
    <property type="entry name" value="CARBOHYDRATE KINASE PFKB DOMAIN-CONTAINING PROTEIN"/>
    <property type="match status" value="1"/>
</dbReference>
<keyword evidence="1" id="KW-0808">Transferase</keyword>
<dbReference type="Proteomes" id="UP000683575">
    <property type="component" value="Chromosome"/>
</dbReference>
<protein>
    <submittedName>
        <fullName evidence="5">Carbohydrate kinase</fullName>
    </submittedName>
</protein>
<evidence type="ECO:0000256" key="2">
    <source>
        <dbReference type="ARBA" id="ARBA00022777"/>
    </source>
</evidence>
<sequence length="311" mass="32629">MTTFLVVGESLVDVVVPSDGSPRHDAVGGSCLNVAVGLARLDVPTTLVTLLGDDALGRLCADFVRASGVTLSEGSVVPGRTTSTATAHLDEQHSATYDFDLVWDLPAQELPDDLLGIHVGSLGASLQPGRAAVVDLVRRAVEDDVFVSYDPNIRPAFLDDREAAWADVVEIARLARLVKLSDEDLRLLRPDTPEEDVCRELLSGTDTELVILTRGAEGAVAFTDGATLPVPAPPTDLVDSVGAGDSFMAATLAMLCDWGVVADGEGAVRALDDDRVRLLVRGAATAAAVTCSRRGANPPTRQDLPTTWPAG</sequence>
<feature type="region of interest" description="Disordered" evidence="3">
    <location>
        <begin position="291"/>
        <end position="311"/>
    </location>
</feature>
<keyword evidence="6" id="KW-1185">Reference proteome</keyword>
<dbReference type="InterPro" id="IPR011611">
    <property type="entry name" value="PfkB_dom"/>
</dbReference>
<dbReference type="GO" id="GO:0016301">
    <property type="term" value="F:kinase activity"/>
    <property type="evidence" value="ECO:0007669"/>
    <property type="project" value="UniProtKB-KW"/>
</dbReference>
<dbReference type="Pfam" id="PF00294">
    <property type="entry name" value="PfkB"/>
    <property type="match status" value="1"/>
</dbReference>
<reference evidence="5" key="1">
    <citation type="submission" date="2021-06" db="EMBL/GenBank/DDBJ databases">
        <title>Complete genome sequence of Nocardioides sp. G188.</title>
        <authorList>
            <person name="Im W.-T."/>
        </authorList>
    </citation>
    <scope>NUCLEOTIDE SEQUENCE</scope>
    <source>
        <strain evidence="5">G188</strain>
    </source>
</reference>
<dbReference type="AlphaFoldDB" id="A0A975T055"/>
<evidence type="ECO:0000256" key="3">
    <source>
        <dbReference type="SAM" id="MobiDB-lite"/>
    </source>
</evidence>
<accession>A0A975T055</accession>
<gene>
    <name evidence="5" type="ORF">KRR39_00725</name>
</gene>
<dbReference type="EMBL" id="CP077062">
    <property type="protein sequence ID" value="QWZ08433.1"/>
    <property type="molecule type" value="Genomic_DNA"/>
</dbReference>
<dbReference type="KEGG" id="nps:KRR39_00725"/>
<dbReference type="CDD" id="cd01167">
    <property type="entry name" value="bac_FRK"/>
    <property type="match status" value="1"/>
</dbReference>
<dbReference type="RefSeq" id="WP_216939923.1">
    <property type="nucleotide sequence ID" value="NZ_CP077062.1"/>
</dbReference>
<dbReference type="InterPro" id="IPR050306">
    <property type="entry name" value="PfkB_Carbo_kinase"/>
</dbReference>
<feature type="domain" description="Carbohydrate kinase PfkB" evidence="4">
    <location>
        <begin position="3"/>
        <end position="299"/>
    </location>
</feature>
<evidence type="ECO:0000313" key="5">
    <source>
        <dbReference type="EMBL" id="QWZ08433.1"/>
    </source>
</evidence>
<evidence type="ECO:0000313" key="6">
    <source>
        <dbReference type="Proteomes" id="UP000683575"/>
    </source>
</evidence>
<organism evidence="5 6">
    <name type="scientific">Nocardioides panacis</name>
    <dbReference type="NCBI Taxonomy" id="2849501"/>
    <lineage>
        <taxon>Bacteria</taxon>
        <taxon>Bacillati</taxon>
        <taxon>Actinomycetota</taxon>
        <taxon>Actinomycetes</taxon>
        <taxon>Propionibacteriales</taxon>
        <taxon>Nocardioidaceae</taxon>
        <taxon>Nocardioides</taxon>
    </lineage>
</organism>
<keyword evidence="2 5" id="KW-0418">Kinase</keyword>
<proteinExistence type="predicted"/>
<evidence type="ECO:0000256" key="1">
    <source>
        <dbReference type="ARBA" id="ARBA00022679"/>
    </source>
</evidence>
<evidence type="ECO:0000259" key="4">
    <source>
        <dbReference type="Pfam" id="PF00294"/>
    </source>
</evidence>
<dbReference type="PANTHER" id="PTHR43085">
    <property type="entry name" value="HEXOKINASE FAMILY MEMBER"/>
    <property type="match status" value="1"/>
</dbReference>